<dbReference type="Pfam" id="PF04149">
    <property type="entry name" value="DUF397"/>
    <property type="match status" value="1"/>
</dbReference>
<gene>
    <name evidence="2" type="ORF">ACFP3U_35850</name>
</gene>
<dbReference type="RefSeq" id="WP_380229959.1">
    <property type="nucleotide sequence ID" value="NZ_JBHSOF010000092.1"/>
</dbReference>
<dbReference type="Proteomes" id="UP001595975">
    <property type="component" value="Unassembled WGS sequence"/>
</dbReference>
<name>A0ABW0XCM0_9ACTN</name>
<comment type="caution">
    <text evidence="2">The sequence shown here is derived from an EMBL/GenBank/DDBJ whole genome shotgun (WGS) entry which is preliminary data.</text>
</comment>
<dbReference type="EMBL" id="JBHSOF010000092">
    <property type="protein sequence ID" value="MFC5668323.1"/>
    <property type="molecule type" value="Genomic_DNA"/>
</dbReference>
<feature type="domain" description="DUF397" evidence="1">
    <location>
        <begin position="5"/>
        <end position="55"/>
    </location>
</feature>
<evidence type="ECO:0000259" key="1">
    <source>
        <dbReference type="Pfam" id="PF04149"/>
    </source>
</evidence>
<dbReference type="InterPro" id="IPR007278">
    <property type="entry name" value="DUF397"/>
</dbReference>
<sequence>MANDTWRKSSFSGASNECVEVRAVGELIELRESDDSELILHTTGAAFTDLLHTIKAGELDRFA</sequence>
<evidence type="ECO:0000313" key="2">
    <source>
        <dbReference type="EMBL" id="MFC5668323.1"/>
    </source>
</evidence>
<proteinExistence type="predicted"/>
<evidence type="ECO:0000313" key="3">
    <source>
        <dbReference type="Proteomes" id="UP001595975"/>
    </source>
</evidence>
<organism evidence="2 3">
    <name type="scientific">Kitasatospora misakiensis</name>
    <dbReference type="NCBI Taxonomy" id="67330"/>
    <lineage>
        <taxon>Bacteria</taxon>
        <taxon>Bacillati</taxon>
        <taxon>Actinomycetota</taxon>
        <taxon>Actinomycetes</taxon>
        <taxon>Kitasatosporales</taxon>
        <taxon>Streptomycetaceae</taxon>
        <taxon>Kitasatospora</taxon>
    </lineage>
</organism>
<reference evidence="3" key="1">
    <citation type="journal article" date="2019" name="Int. J. Syst. Evol. Microbiol.">
        <title>The Global Catalogue of Microorganisms (GCM) 10K type strain sequencing project: providing services to taxonomists for standard genome sequencing and annotation.</title>
        <authorList>
            <consortium name="The Broad Institute Genomics Platform"/>
            <consortium name="The Broad Institute Genome Sequencing Center for Infectious Disease"/>
            <person name="Wu L."/>
            <person name="Ma J."/>
        </authorList>
    </citation>
    <scope>NUCLEOTIDE SEQUENCE [LARGE SCALE GENOMIC DNA]</scope>
    <source>
        <strain evidence="3">CGMCC 4.1437</strain>
    </source>
</reference>
<keyword evidence="3" id="KW-1185">Reference proteome</keyword>
<accession>A0ABW0XCM0</accession>
<protein>
    <submittedName>
        <fullName evidence="2">DUF397 domain-containing protein</fullName>
    </submittedName>
</protein>